<dbReference type="AlphaFoldDB" id="A0A8X7BP83"/>
<gene>
    <name evidence="1" type="ORF">TNIN_309341</name>
</gene>
<proteinExistence type="predicted"/>
<evidence type="ECO:0000313" key="1">
    <source>
        <dbReference type="EMBL" id="GFY38343.1"/>
    </source>
</evidence>
<dbReference type="Proteomes" id="UP000886998">
    <property type="component" value="Unassembled WGS sequence"/>
</dbReference>
<sequence>MFADWAVDVTSVDSAVDVQSVDSAVDWMSVDSADDVLPRDLHNRGKGISVAHFSDVVTKGPGYIEKCCPATEPVNLISVGIVDSVLEIAAPSSGSVVPGVEIIVPLAGVVSPEEEPASETIADTVMGRSEEALVDVVDARAPVVKIFVVENVVAAVFSVEPSSPGQIMGSLVLQPLCSF</sequence>
<accession>A0A8X7BP83</accession>
<protein>
    <submittedName>
        <fullName evidence="1">Uncharacterized protein</fullName>
    </submittedName>
</protein>
<evidence type="ECO:0000313" key="2">
    <source>
        <dbReference type="Proteomes" id="UP000886998"/>
    </source>
</evidence>
<reference evidence="1" key="1">
    <citation type="submission" date="2020-08" db="EMBL/GenBank/DDBJ databases">
        <title>Multicomponent nature underlies the extraordinary mechanical properties of spider dragline silk.</title>
        <authorList>
            <person name="Kono N."/>
            <person name="Nakamura H."/>
            <person name="Mori M."/>
            <person name="Yoshida Y."/>
            <person name="Ohtoshi R."/>
            <person name="Malay A.D."/>
            <person name="Moran D.A.P."/>
            <person name="Tomita M."/>
            <person name="Numata K."/>
            <person name="Arakawa K."/>
        </authorList>
    </citation>
    <scope>NUCLEOTIDE SEQUENCE</scope>
</reference>
<dbReference type="EMBL" id="BMAV01000799">
    <property type="protein sequence ID" value="GFY38343.1"/>
    <property type="molecule type" value="Genomic_DNA"/>
</dbReference>
<keyword evidence="2" id="KW-1185">Reference proteome</keyword>
<comment type="caution">
    <text evidence="1">The sequence shown here is derived from an EMBL/GenBank/DDBJ whole genome shotgun (WGS) entry which is preliminary data.</text>
</comment>
<name>A0A8X7BP83_9ARAC</name>
<organism evidence="1 2">
    <name type="scientific">Trichonephila inaurata madagascariensis</name>
    <dbReference type="NCBI Taxonomy" id="2747483"/>
    <lineage>
        <taxon>Eukaryota</taxon>
        <taxon>Metazoa</taxon>
        <taxon>Ecdysozoa</taxon>
        <taxon>Arthropoda</taxon>
        <taxon>Chelicerata</taxon>
        <taxon>Arachnida</taxon>
        <taxon>Araneae</taxon>
        <taxon>Araneomorphae</taxon>
        <taxon>Entelegynae</taxon>
        <taxon>Araneoidea</taxon>
        <taxon>Nephilidae</taxon>
        <taxon>Trichonephila</taxon>
        <taxon>Trichonephila inaurata</taxon>
    </lineage>
</organism>